<dbReference type="GO" id="GO:0022857">
    <property type="term" value="F:transmembrane transporter activity"/>
    <property type="evidence" value="ECO:0007669"/>
    <property type="project" value="InterPro"/>
</dbReference>
<feature type="transmembrane region" description="Helical" evidence="6">
    <location>
        <begin position="261"/>
        <end position="280"/>
    </location>
</feature>
<feature type="transmembrane region" description="Helical" evidence="6">
    <location>
        <begin position="416"/>
        <end position="437"/>
    </location>
</feature>
<feature type="transmembrane region" description="Helical" evidence="6">
    <location>
        <begin position="89"/>
        <end position="109"/>
    </location>
</feature>
<sequence>MDMLTRADTPAPPLAADRQFRWQMLGGFMSMCGRQLTLSALPWLVLALTSNSVALGLAIAALELPRAAFTLVGGALVDRHSPKWILQRSTLASAALLAGLGVLAVGGAIRIEGLYLLAFAMGTVGAFSGPAAASLVPQTVPRERLQTALAIFMSLAQAATFLGPLMTGALLVLPRLDLSALGIRHGSGAGTGGLGLAFLFNAFTYLLAALTLTRVVRFIGAPAAVPGASAAAGTAPTRRGMFAAIAEGAAWIGAERALRSLYGYWALSIFLRAGALQIGIPLLVTTQLHRDAATGATLMSLLGAGSIAGMLLSTRLSRLSRLSAGRLLFHVDLLVGAILAGFAAVGSPAAAGALLLLLGFAAGVVEVRLLAWIQARIPGEMRGRVMSFQMLLLTSAAPLSSILAGLFIHYVSTASLFVGAGAGLVLVALAAIASPMLRSMD</sequence>
<dbReference type="AlphaFoldDB" id="A0A7G7XYC9"/>
<organism evidence="8">
    <name type="scientific">Burkholderia gladioli</name>
    <name type="common">Pseudomonas marginata</name>
    <name type="synonym">Phytomonas marginata</name>
    <dbReference type="NCBI Taxonomy" id="28095"/>
    <lineage>
        <taxon>Bacteria</taxon>
        <taxon>Pseudomonadati</taxon>
        <taxon>Pseudomonadota</taxon>
        <taxon>Betaproteobacteria</taxon>
        <taxon>Burkholderiales</taxon>
        <taxon>Burkholderiaceae</taxon>
        <taxon>Burkholderia</taxon>
    </lineage>
</organism>
<dbReference type="PANTHER" id="PTHR23513:SF6">
    <property type="entry name" value="MAJOR FACILITATOR SUPERFAMILY ASSOCIATED DOMAIN-CONTAINING PROTEIN"/>
    <property type="match status" value="1"/>
</dbReference>
<feature type="transmembrane region" description="Helical" evidence="6">
    <location>
        <begin position="391"/>
        <end position="410"/>
    </location>
</feature>
<dbReference type="EMBL" id="MT844061">
    <property type="protein sequence ID" value="QNH85839.1"/>
    <property type="molecule type" value="Genomic_DNA"/>
</dbReference>
<evidence type="ECO:0000256" key="6">
    <source>
        <dbReference type="SAM" id="Phobius"/>
    </source>
</evidence>
<dbReference type="GO" id="GO:0005886">
    <property type="term" value="C:plasma membrane"/>
    <property type="evidence" value="ECO:0007669"/>
    <property type="project" value="UniProtKB-SubCell"/>
</dbReference>
<dbReference type="PROSITE" id="PS50850">
    <property type="entry name" value="MFS"/>
    <property type="match status" value="1"/>
</dbReference>
<dbReference type="Gene3D" id="1.20.1250.20">
    <property type="entry name" value="MFS general substrate transporter like domains"/>
    <property type="match status" value="1"/>
</dbReference>
<dbReference type="SUPFAM" id="SSF103473">
    <property type="entry name" value="MFS general substrate transporter"/>
    <property type="match status" value="1"/>
</dbReference>
<comment type="subcellular location">
    <subcellularLocation>
        <location evidence="1">Cell membrane</location>
        <topology evidence="1">Multi-pass membrane protein</topology>
    </subcellularLocation>
</comment>
<reference evidence="8" key="1">
    <citation type="journal article" date="2020" name="Angew. Chem. Int. Ed.">
        <title>Food-Poisoning Bacteria Employ a Citrate Synthase and a Type II NRPS to Synthesize Bolaamphiphilic Lipopeptide Antibiotics.</title>
        <authorList>
            <person name="Dose B."/>
            <person name="Ross C."/>
            <person name="Niehs S.P."/>
            <person name="Scherlach K."/>
            <person name="Bauer J.P."/>
            <person name="Hertweck C."/>
        </authorList>
    </citation>
    <scope>NUCLEOTIDE SEQUENCE</scope>
    <source>
        <strain evidence="8">HKI0521</strain>
    </source>
</reference>
<feature type="domain" description="Major facilitator superfamily (MFS) profile" evidence="7">
    <location>
        <begin position="19"/>
        <end position="438"/>
    </location>
</feature>
<evidence type="ECO:0000259" key="7">
    <source>
        <dbReference type="PROSITE" id="PS50850"/>
    </source>
</evidence>
<name>A0A7G7XYC9_BURGA</name>
<keyword evidence="2" id="KW-1003">Cell membrane</keyword>
<dbReference type="RefSeq" id="WP_060006444.1">
    <property type="nucleotide sequence ID" value="NZ_CADEWE010000004.1"/>
</dbReference>
<dbReference type="Pfam" id="PF07690">
    <property type="entry name" value="MFS_1"/>
    <property type="match status" value="1"/>
</dbReference>
<feature type="transmembrane region" description="Helical" evidence="6">
    <location>
        <begin position="193"/>
        <end position="212"/>
    </location>
</feature>
<feature type="transmembrane region" description="Helical" evidence="6">
    <location>
        <begin position="115"/>
        <end position="136"/>
    </location>
</feature>
<evidence type="ECO:0000256" key="5">
    <source>
        <dbReference type="ARBA" id="ARBA00023136"/>
    </source>
</evidence>
<dbReference type="InterPro" id="IPR020846">
    <property type="entry name" value="MFS_dom"/>
</dbReference>
<feature type="transmembrane region" description="Helical" evidence="6">
    <location>
        <begin position="351"/>
        <end position="371"/>
    </location>
</feature>
<proteinExistence type="predicted"/>
<keyword evidence="5 6" id="KW-0472">Membrane</keyword>
<evidence type="ECO:0000256" key="4">
    <source>
        <dbReference type="ARBA" id="ARBA00022989"/>
    </source>
</evidence>
<evidence type="ECO:0000256" key="1">
    <source>
        <dbReference type="ARBA" id="ARBA00004651"/>
    </source>
</evidence>
<evidence type="ECO:0000313" key="8">
    <source>
        <dbReference type="EMBL" id="QNH85839.1"/>
    </source>
</evidence>
<feature type="transmembrane region" description="Helical" evidence="6">
    <location>
        <begin position="148"/>
        <end position="173"/>
    </location>
</feature>
<dbReference type="InterPro" id="IPR036259">
    <property type="entry name" value="MFS_trans_sf"/>
</dbReference>
<feature type="transmembrane region" description="Helical" evidence="6">
    <location>
        <begin position="324"/>
        <end position="345"/>
    </location>
</feature>
<dbReference type="PANTHER" id="PTHR23513">
    <property type="entry name" value="INTEGRAL MEMBRANE EFFLUX PROTEIN-RELATED"/>
    <property type="match status" value="1"/>
</dbReference>
<evidence type="ECO:0000256" key="2">
    <source>
        <dbReference type="ARBA" id="ARBA00022475"/>
    </source>
</evidence>
<evidence type="ECO:0000256" key="3">
    <source>
        <dbReference type="ARBA" id="ARBA00022692"/>
    </source>
</evidence>
<keyword evidence="4 6" id="KW-1133">Transmembrane helix</keyword>
<keyword evidence="3 6" id="KW-0812">Transmembrane</keyword>
<gene>
    <name evidence="8" type="primary">bolG</name>
</gene>
<feature type="transmembrane region" description="Helical" evidence="6">
    <location>
        <begin position="292"/>
        <end position="312"/>
    </location>
</feature>
<dbReference type="InterPro" id="IPR011701">
    <property type="entry name" value="MFS"/>
</dbReference>
<protein>
    <submittedName>
        <fullName evidence="8">BolG</fullName>
    </submittedName>
</protein>
<accession>A0A7G7XYC9</accession>
<dbReference type="CDD" id="cd06173">
    <property type="entry name" value="MFS_MefA_like"/>
    <property type="match status" value="1"/>
</dbReference>